<feature type="site" description="Interaction with DNA" evidence="8">
    <location>
        <position position="533"/>
    </location>
</feature>
<feature type="site" description="Interaction with DNA" evidence="8">
    <location>
        <position position="333"/>
    </location>
</feature>
<dbReference type="PANTHER" id="PTHR42785">
    <property type="entry name" value="DNA TOPOISOMERASE, TYPE IA, CORE"/>
    <property type="match status" value="1"/>
</dbReference>
<dbReference type="EC" id="5.6.2.1" evidence="8"/>
<evidence type="ECO:0000313" key="13">
    <source>
        <dbReference type="Proteomes" id="UP000598174"/>
    </source>
</evidence>
<dbReference type="SMART" id="SM00436">
    <property type="entry name" value="TOP1Bc"/>
    <property type="match status" value="1"/>
</dbReference>
<feature type="compositionally biased region" description="Acidic residues" evidence="9">
    <location>
        <begin position="461"/>
        <end position="471"/>
    </location>
</feature>
<comment type="similarity">
    <text evidence="2 8">Belongs to the type IA topoisomerase family.</text>
</comment>
<dbReference type="EMBL" id="BOMM01000051">
    <property type="protein sequence ID" value="GIE13934.1"/>
    <property type="molecule type" value="Genomic_DNA"/>
</dbReference>
<evidence type="ECO:0000313" key="12">
    <source>
        <dbReference type="EMBL" id="GIE13934.1"/>
    </source>
</evidence>
<dbReference type="InterPro" id="IPR013825">
    <property type="entry name" value="Topo_IA_cen_sub2"/>
</dbReference>
<comment type="catalytic activity">
    <reaction evidence="1 8">
        <text>ATP-independent breakage of single-stranded DNA, followed by passage and rejoining.</text>
        <dbReference type="EC" id="5.6.2.1"/>
    </reaction>
</comment>
<feature type="site" description="Interaction with DNA" evidence="8">
    <location>
        <position position="38"/>
    </location>
</feature>
<organism evidence="12 13">
    <name type="scientific">Paractinoplanes ferrugineus</name>
    <dbReference type="NCBI Taxonomy" id="113564"/>
    <lineage>
        <taxon>Bacteria</taxon>
        <taxon>Bacillati</taxon>
        <taxon>Actinomycetota</taxon>
        <taxon>Actinomycetes</taxon>
        <taxon>Micromonosporales</taxon>
        <taxon>Micromonosporaceae</taxon>
        <taxon>Paractinoplanes</taxon>
    </lineage>
</organism>
<dbReference type="Gene3D" id="2.70.20.10">
    <property type="entry name" value="Topoisomerase I, domain 3"/>
    <property type="match status" value="1"/>
</dbReference>
<evidence type="ECO:0000256" key="1">
    <source>
        <dbReference type="ARBA" id="ARBA00000213"/>
    </source>
</evidence>
<dbReference type="Gene3D" id="1.10.460.10">
    <property type="entry name" value="Topoisomerase I, domain 2"/>
    <property type="match status" value="1"/>
</dbReference>
<dbReference type="SMART" id="SM00437">
    <property type="entry name" value="TOP1Ac"/>
    <property type="match status" value="1"/>
</dbReference>
<dbReference type="CDD" id="cd03363">
    <property type="entry name" value="TOPRIM_TopoIA_TopoI"/>
    <property type="match status" value="1"/>
</dbReference>
<sequence>MPSEARTTRLVIVESPSKAKTIAGYLGPDYFVEASFGHVRDLPRNAADVPAKYKGESWARLGVDVDNGFQALYVVSQDRKAQIAKLQKLAKEVDEIFLATDEDREGEAIAWHLVETIKPKVPVKRMVFHEITKPAIQAAVANPREIDRDLVDAQEARRILDRLYGYEVSPVLWKKVMPRLSAGRVQSVATRIVVERERQRMAFRTAEYWDILATLAVQGQLEGPRNFNATLIALDGDRIATGKDFEPTTGRVKPGAAVVHLDEAGARGLAARLEDRPFTVTRVEEKPYRRRPYAPFITSTLQQEAARKMRFSASQTMRTAQKLYENGYITYMRTDSVNLSETALTAARRQIAELYGQANVPPQPRRYTGKVKNAQEAHEAIRPAGDNFRTPGEVANELSSDEFKLYELIWRRTIASQMTDAVGNSVSVRIRAISTSGEEVDFAASGKTITDPGFLRAYVESSDDESAEAEDAERRLPNLVKDQPLTADDLTATGHHTSPPARYTEASLVKALEELGIGRPSTYESIMRTIQDRGYVEKRGQALIPSFLAFAVIGLLEGHYPRLVDYNFTAAMEGQLDDIAAGDHAALDFLTSFYFGSDTAGVGDSIAKAGGLKKMVTENLSAIDARSVNSIPLFVDESNRQVVVRVGRYGPYLQRQAPETTEEAAEDRVSIPEGVAPDELTPEKVNELFLGGSGERSLGDDPATGESVQLKSGRFGPYVQAGERKSSLFRTQSPETLTLDEALRLLTLPRALGKDPDGNEILAANGRYGPYVKRENDFRSLENEDRLFTVTLDEALALLAQPKTRQRREAKPPLREMGPDPATEKPMVIKEGRFGPYVTDGEFNASLRRGQTPEELTVEQASEMLAEKRAKGPAPKKKVAAKKAPAAKSGAPAKKAASAKKAAPAKKTAAAKAAPAKKAAAKKAAPKKVTAAATD</sequence>
<comment type="caution">
    <text evidence="12">The sequence shown here is derived from an EMBL/GenBank/DDBJ whole genome shotgun (WGS) entry which is preliminary data.</text>
</comment>
<dbReference type="InterPro" id="IPR013497">
    <property type="entry name" value="Topo_IA_cen"/>
</dbReference>
<dbReference type="InterPro" id="IPR003602">
    <property type="entry name" value="Topo_IA_DNA-bd_dom"/>
</dbReference>
<evidence type="ECO:0000259" key="11">
    <source>
        <dbReference type="PROSITE" id="PS52039"/>
    </source>
</evidence>
<dbReference type="AlphaFoldDB" id="A0A919J5E2"/>
<dbReference type="InterPro" id="IPR013826">
    <property type="entry name" value="Topo_IA_cen_sub3"/>
</dbReference>
<feature type="compositionally biased region" description="Low complexity" evidence="9">
    <location>
        <begin position="882"/>
        <end position="918"/>
    </location>
</feature>
<evidence type="ECO:0000256" key="4">
    <source>
        <dbReference type="ARBA" id="ARBA00022842"/>
    </source>
</evidence>
<dbReference type="Pfam" id="PF01131">
    <property type="entry name" value="Topoisom_bac"/>
    <property type="match status" value="1"/>
</dbReference>
<proteinExistence type="inferred from homology"/>
<feature type="site" description="Interaction with DNA" evidence="8">
    <location>
        <position position="173"/>
    </location>
</feature>
<feature type="active site" description="O-(5'-phospho-DNA)-tyrosine intermediate" evidence="8">
    <location>
        <position position="331"/>
    </location>
</feature>
<dbReference type="PROSITE" id="PS52039">
    <property type="entry name" value="TOPO_IA_2"/>
    <property type="match status" value="1"/>
</dbReference>
<feature type="compositionally biased region" description="Basic and acidic residues" evidence="9">
    <location>
        <begin position="807"/>
        <end position="818"/>
    </location>
</feature>
<dbReference type="InterPro" id="IPR000380">
    <property type="entry name" value="Topo_IA"/>
</dbReference>
<feature type="site" description="Interaction with DNA" evidence="8">
    <location>
        <position position="157"/>
    </location>
</feature>
<feature type="site" description="Interaction with DNA" evidence="8">
    <location>
        <position position="166"/>
    </location>
</feature>
<dbReference type="InterPro" id="IPR005733">
    <property type="entry name" value="TopoI_bac-type"/>
</dbReference>
<dbReference type="Proteomes" id="UP000598174">
    <property type="component" value="Unassembled WGS sequence"/>
</dbReference>
<dbReference type="InterPro" id="IPR028612">
    <property type="entry name" value="Topoisom_1_IA"/>
</dbReference>
<dbReference type="SMART" id="SM00493">
    <property type="entry name" value="TOPRIM"/>
    <property type="match status" value="1"/>
</dbReference>
<evidence type="ECO:0000256" key="2">
    <source>
        <dbReference type="ARBA" id="ARBA00009446"/>
    </source>
</evidence>
<dbReference type="Gene3D" id="1.10.290.10">
    <property type="entry name" value="Topoisomerase I, domain 4"/>
    <property type="match status" value="1"/>
</dbReference>
<dbReference type="SUPFAM" id="SSF56712">
    <property type="entry name" value="Prokaryotic type I DNA topoisomerase"/>
    <property type="match status" value="1"/>
</dbReference>
<dbReference type="PRINTS" id="PR00417">
    <property type="entry name" value="PRTPISMRASEI"/>
</dbReference>
<evidence type="ECO:0000259" key="10">
    <source>
        <dbReference type="PROSITE" id="PS50880"/>
    </source>
</evidence>
<feature type="site" description="Interaction with DNA" evidence="8">
    <location>
        <position position="161"/>
    </location>
</feature>
<dbReference type="InterPro" id="IPR023406">
    <property type="entry name" value="Topo_IA_AS"/>
</dbReference>
<dbReference type="InterPro" id="IPR023405">
    <property type="entry name" value="Topo_IA_core_domain"/>
</dbReference>
<keyword evidence="6 8" id="KW-0238">DNA-binding</keyword>
<dbReference type="CDD" id="cd00186">
    <property type="entry name" value="TOP1Ac"/>
    <property type="match status" value="1"/>
</dbReference>
<comment type="function">
    <text evidence="8">Releases the supercoiling and torsional tension of DNA, which is introduced during the DNA replication and transcription, by transiently cleaving and rejoining one strand of the DNA duplex. Introduces a single-strand break via transesterification at a target site in duplex DNA. The scissile phosphodiester is attacked by the catalytic tyrosine of the enzyme, resulting in the formation of a DNA-(5'-phosphotyrosyl)-enzyme intermediate and the expulsion of a 3'-OH DNA strand. The free DNA strand then undergoes passage around the unbroken strand, thus removing DNA supercoils. Finally, in the religation step, the DNA 3'-OH attacks the covalent intermediate to expel the active-site tyrosine and restore the DNA phosphodiester backbone.</text>
</comment>
<dbReference type="Gene3D" id="3.40.50.140">
    <property type="match status" value="1"/>
</dbReference>
<feature type="site" description="Interaction with DNA" evidence="8">
    <location>
        <position position="158"/>
    </location>
</feature>
<keyword evidence="5 8" id="KW-0799">Topoisomerase</keyword>
<name>A0A919J5E2_9ACTN</name>
<dbReference type="NCBIfam" id="TIGR01051">
    <property type="entry name" value="topA_bact"/>
    <property type="match status" value="1"/>
</dbReference>
<dbReference type="InterPro" id="IPR003601">
    <property type="entry name" value="Topo_IA_2"/>
</dbReference>
<keyword evidence="3" id="KW-0479">Metal-binding</keyword>
<feature type="region of interest" description="Interaction with DNA" evidence="8">
    <location>
        <begin position="181"/>
        <end position="186"/>
    </location>
</feature>
<evidence type="ECO:0000256" key="7">
    <source>
        <dbReference type="ARBA" id="ARBA00023235"/>
    </source>
</evidence>
<keyword evidence="13" id="KW-1185">Reference proteome</keyword>
<evidence type="ECO:0000256" key="6">
    <source>
        <dbReference type="ARBA" id="ARBA00023125"/>
    </source>
</evidence>
<feature type="region of interest" description="Disordered" evidence="9">
    <location>
        <begin position="803"/>
        <end position="935"/>
    </location>
</feature>
<dbReference type="GO" id="GO:0003917">
    <property type="term" value="F:DNA topoisomerase type I (single strand cut, ATP-independent) activity"/>
    <property type="evidence" value="ECO:0007669"/>
    <property type="project" value="UniProtKB-UniRule"/>
</dbReference>
<dbReference type="GO" id="GO:0006265">
    <property type="term" value="P:DNA topological change"/>
    <property type="evidence" value="ECO:0007669"/>
    <property type="project" value="UniProtKB-UniRule"/>
</dbReference>
<comment type="subunit">
    <text evidence="8">Monomer.</text>
</comment>
<dbReference type="PROSITE" id="PS50880">
    <property type="entry name" value="TOPRIM"/>
    <property type="match status" value="1"/>
</dbReference>
<keyword evidence="4" id="KW-0460">Magnesium</keyword>
<evidence type="ECO:0000256" key="5">
    <source>
        <dbReference type="ARBA" id="ARBA00023029"/>
    </source>
</evidence>
<keyword evidence="7 8" id="KW-0413">Isomerase</keyword>
<feature type="domain" description="Topo IA-type catalytic" evidence="11">
    <location>
        <begin position="147"/>
        <end position="601"/>
    </location>
</feature>
<dbReference type="PROSITE" id="PS00396">
    <property type="entry name" value="TOPO_IA_1"/>
    <property type="match status" value="1"/>
</dbReference>
<feature type="domain" description="Toprim" evidence="10">
    <location>
        <begin position="8"/>
        <end position="132"/>
    </location>
</feature>
<dbReference type="InterPro" id="IPR034149">
    <property type="entry name" value="TOPRIM_TopoI"/>
</dbReference>
<protein>
    <recommendedName>
        <fullName evidence="8">DNA topoisomerase 1</fullName>
        <ecNumber evidence="8">5.6.2.1</ecNumber>
    </recommendedName>
    <alternativeName>
        <fullName evidence="8">DNA topoisomerase I</fullName>
    </alternativeName>
</protein>
<evidence type="ECO:0000256" key="3">
    <source>
        <dbReference type="ARBA" id="ARBA00022723"/>
    </source>
</evidence>
<dbReference type="InterPro" id="IPR025589">
    <property type="entry name" value="Toprim_C_rpt"/>
</dbReference>
<dbReference type="InterPro" id="IPR006171">
    <property type="entry name" value="TOPRIM_dom"/>
</dbReference>
<dbReference type="InterPro" id="IPR013824">
    <property type="entry name" value="Topo_IA_cen_sub1"/>
</dbReference>
<reference evidence="12" key="1">
    <citation type="submission" date="2021-01" db="EMBL/GenBank/DDBJ databases">
        <title>Whole genome shotgun sequence of Actinoplanes ferrugineus NBRC 15555.</title>
        <authorList>
            <person name="Komaki H."/>
            <person name="Tamura T."/>
        </authorList>
    </citation>
    <scope>NUCLEOTIDE SEQUENCE</scope>
    <source>
        <strain evidence="12">NBRC 15555</strain>
    </source>
</reference>
<dbReference type="Pfam" id="PF13368">
    <property type="entry name" value="Toprim_C_rpt"/>
    <property type="match status" value="4"/>
</dbReference>
<dbReference type="GO" id="GO:0003677">
    <property type="term" value="F:DNA binding"/>
    <property type="evidence" value="ECO:0007669"/>
    <property type="project" value="UniProtKB-KW"/>
</dbReference>
<feature type="region of interest" description="Disordered" evidence="9">
    <location>
        <begin position="460"/>
        <end position="500"/>
    </location>
</feature>
<accession>A0A919J5E2</accession>
<dbReference type="GO" id="GO:0046872">
    <property type="term" value="F:metal ion binding"/>
    <property type="evidence" value="ECO:0007669"/>
    <property type="project" value="UniProtKB-KW"/>
</dbReference>
<dbReference type="HAMAP" id="MF_00952">
    <property type="entry name" value="Topoisom_1_prok"/>
    <property type="match status" value="1"/>
</dbReference>
<dbReference type="RefSeq" id="WP_203820362.1">
    <property type="nucleotide sequence ID" value="NZ_BAAABP010000001.1"/>
</dbReference>
<evidence type="ECO:0000256" key="8">
    <source>
        <dbReference type="HAMAP-Rule" id="MF_00952"/>
    </source>
</evidence>
<evidence type="ECO:0000256" key="9">
    <source>
        <dbReference type="SAM" id="MobiDB-lite"/>
    </source>
</evidence>
<dbReference type="PANTHER" id="PTHR42785:SF1">
    <property type="entry name" value="DNA TOPOISOMERASE"/>
    <property type="match status" value="1"/>
</dbReference>
<dbReference type="Pfam" id="PF01751">
    <property type="entry name" value="Toprim"/>
    <property type="match status" value="1"/>
</dbReference>
<gene>
    <name evidence="8 12" type="primary">topA</name>
    <name evidence="12" type="ORF">Afe05nite_57740</name>
</gene>